<evidence type="ECO:0000256" key="4">
    <source>
        <dbReference type="ARBA" id="ARBA00023274"/>
    </source>
</evidence>
<reference evidence="7 8" key="1">
    <citation type="journal article" date="2016" name="Nat. Commun.">
        <title>Thousands of microbial genomes shed light on interconnected biogeochemical processes in an aquifer system.</title>
        <authorList>
            <person name="Anantharaman K."/>
            <person name="Brown C.T."/>
            <person name="Hug L.A."/>
            <person name="Sharon I."/>
            <person name="Castelle C.J."/>
            <person name="Probst A.J."/>
            <person name="Thomas B.C."/>
            <person name="Singh A."/>
            <person name="Wilkins M.J."/>
            <person name="Karaoz U."/>
            <person name="Brodie E.L."/>
            <person name="Williams K.H."/>
            <person name="Hubbard S.S."/>
            <person name="Banfield J.F."/>
        </authorList>
    </citation>
    <scope>NUCLEOTIDE SEQUENCE [LARGE SCALE GENOMIC DNA]</scope>
</reference>
<dbReference type="GO" id="GO:1990904">
    <property type="term" value="C:ribonucleoprotein complex"/>
    <property type="evidence" value="ECO:0007669"/>
    <property type="project" value="UniProtKB-KW"/>
</dbReference>
<evidence type="ECO:0000256" key="6">
    <source>
        <dbReference type="HAMAP-Rule" id="MF_00500"/>
    </source>
</evidence>
<evidence type="ECO:0000256" key="5">
    <source>
        <dbReference type="ARBA" id="ARBA00035136"/>
    </source>
</evidence>
<evidence type="ECO:0000313" key="8">
    <source>
        <dbReference type="Proteomes" id="UP000177088"/>
    </source>
</evidence>
<sequence>MPIKQSAMKALRQTRKRTLRNAAVKDNVAYLRRMLRKALESKDAKVSAELIRKVVKALDKAAQNNVLKKNTVSRTKSRLMRAVNALSKK</sequence>
<evidence type="ECO:0000256" key="2">
    <source>
        <dbReference type="ARBA" id="ARBA00022884"/>
    </source>
</evidence>
<dbReference type="NCBIfam" id="TIGR00029">
    <property type="entry name" value="S20"/>
    <property type="match status" value="1"/>
</dbReference>
<evidence type="ECO:0000256" key="1">
    <source>
        <dbReference type="ARBA" id="ARBA00022730"/>
    </source>
</evidence>
<dbReference type="Proteomes" id="UP000177088">
    <property type="component" value="Unassembled WGS sequence"/>
</dbReference>
<dbReference type="GO" id="GO:0005840">
    <property type="term" value="C:ribosome"/>
    <property type="evidence" value="ECO:0007669"/>
    <property type="project" value="UniProtKB-KW"/>
</dbReference>
<dbReference type="Gene3D" id="1.20.58.110">
    <property type="entry name" value="Ribosomal protein S20"/>
    <property type="match status" value="1"/>
</dbReference>
<name>A0A1F7U9X9_9BACT</name>
<comment type="caution">
    <text evidence="7">The sequence shown here is derived from an EMBL/GenBank/DDBJ whole genome shotgun (WGS) entry which is preliminary data.</text>
</comment>
<dbReference type="Pfam" id="PF01649">
    <property type="entry name" value="Ribosomal_S20p"/>
    <property type="match status" value="1"/>
</dbReference>
<comment type="similarity">
    <text evidence="6">Belongs to the bacterial ribosomal protein bS20 family.</text>
</comment>
<accession>A0A1F7U9X9</accession>
<dbReference type="GO" id="GO:0019843">
    <property type="term" value="F:rRNA binding"/>
    <property type="evidence" value="ECO:0007669"/>
    <property type="project" value="UniProtKB-UniRule"/>
</dbReference>
<keyword evidence="1 6" id="KW-0699">rRNA-binding</keyword>
<dbReference type="GO" id="GO:0006412">
    <property type="term" value="P:translation"/>
    <property type="evidence" value="ECO:0007669"/>
    <property type="project" value="UniProtKB-UniRule"/>
</dbReference>
<dbReference type="GO" id="GO:0003735">
    <property type="term" value="F:structural constituent of ribosome"/>
    <property type="evidence" value="ECO:0007669"/>
    <property type="project" value="InterPro"/>
</dbReference>
<organism evidence="7 8">
    <name type="scientific">Candidatus Uhrbacteria bacterium RIFCSPHIGHO2_02_FULL_60_10</name>
    <dbReference type="NCBI Taxonomy" id="1802392"/>
    <lineage>
        <taxon>Bacteria</taxon>
        <taxon>Candidatus Uhriibacteriota</taxon>
    </lineage>
</organism>
<protein>
    <recommendedName>
        <fullName evidence="5 6">Small ribosomal subunit protein bS20</fullName>
    </recommendedName>
</protein>
<dbReference type="SUPFAM" id="SSF46992">
    <property type="entry name" value="Ribosomal protein S20"/>
    <property type="match status" value="1"/>
</dbReference>
<keyword evidence="2 6" id="KW-0694">RNA-binding</keyword>
<keyword evidence="4 6" id="KW-0687">Ribonucleoprotein</keyword>
<evidence type="ECO:0000313" key="7">
    <source>
        <dbReference type="EMBL" id="OGL75059.1"/>
    </source>
</evidence>
<dbReference type="HAMAP" id="MF_00500">
    <property type="entry name" value="Ribosomal_bS20"/>
    <property type="match status" value="1"/>
</dbReference>
<proteinExistence type="inferred from homology"/>
<gene>
    <name evidence="6" type="primary">rpsT</name>
    <name evidence="7" type="ORF">A3C96_01480</name>
</gene>
<keyword evidence="3 6" id="KW-0689">Ribosomal protein</keyword>
<comment type="function">
    <text evidence="6">Binds directly to 16S ribosomal RNA.</text>
</comment>
<dbReference type="InterPro" id="IPR002583">
    <property type="entry name" value="Ribosomal_bS20"/>
</dbReference>
<dbReference type="InterPro" id="IPR036510">
    <property type="entry name" value="Ribosomal_bS20_sf"/>
</dbReference>
<evidence type="ECO:0000256" key="3">
    <source>
        <dbReference type="ARBA" id="ARBA00022980"/>
    </source>
</evidence>
<dbReference type="AlphaFoldDB" id="A0A1F7U9X9"/>
<dbReference type="EMBL" id="MGEA01000003">
    <property type="protein sequence ID" value="OGL75059.1"/>
    <property type="molecule type" value="Genomic_DNA"/>
</dbReference>